<evidence type="ECO:0000313" key="3">
    <source>
        <dbReference type="Proteomes" id="UP001320122"/>
    </source>
</evidence>
<keyword evidence="3" id="KW-1185">Reference proteome</keyword>
<accession>A0ABS9AK49</accession>
<keyword evidence="1" id="KW-0732">Signal</keyword>
<sequence length="135" mass="14667">MSRIRKPLPAKKRLDKKALVAAFVMMAASYAWAETVQIVEIPNPRFTEAQQAESGQWFLIEEIDGFVLPLQASTDSSSPRRELLFTAGGEQYRIARADVVLANEVLVTSACDTVPLALASDTRSASVKGAGESCH</sequence>
<name>A0ABS9AK49_9GAMM</name>
<organism evidence="2 3">
    <name type="scientific">Billgrantia zhangzhouensis</name>
    <dbReference type="NCBI Taxonomy" id="2733481"/>
    <lineage>
        <taxon>Bacteria</taxon>
        <taxon>Pseudomonadati</taxon>
        <taxon>Pseudomonadota</taxon>
        <taxon>Gammaproteobacteria</taxon>
        <taxon>Oceanospirillales</taxon>
        <taxon>Halomonadaceae</taxon>
        <taxon>Billgrantia</taxon>
    </lineage>
</organism>
<evidence type="ECO:0000313" key="2">
    <source>
        <dbReference type="EMBL" id="MCE8022119.1"/>
    </source>
</evidence>
<dbReference type="EMBL" id="JABFTT010000017">
    <property type="protein sequence ID" value="MCE8022119.1"/>
    <property type="molecule type" value="Genomic_DNA"/>
</dbReference>
<dbReference type="RefSeq" id="WP_234275404.1">
    <property type="nucleotide sequence ID" value="NZ_JABFTT010000017.1"/>
</dbReference>
<dbReference type="Proteomes" id="UP001320122">
    <property type="component" value="Unassembled WGS sequence"/>
</dbReference>
<feature type="chain" id="PRO_5047253236" evidence="1">
    <location>
        <begin position="34"/>
        <end position="135"/>
    </location>
</feature>
<protein>
    <submittedName>
        <fullName evidence="2">Uncharacterized protein</fullName>
    </submittedName>
</protein>
<gene>
    <name evidence="2" type="ORF">HOP51_18680</name>
</gene>
<reference evidence="2 3" key="1">
    <citation type="journal article" date="2021" name="Front. Microbiol.">
        <title>Aerobic Denitrification and Heterotrophic Sulfur Oxidation in the Genus Halomonas Revealed by Six Novel Species Characterizations and Genome-Based Analysis.</title>
        <authorList>
            <person name="Wang L."/>
            <person name="Shao Z."/>
        </authorList>
    </citation>
    <scope>NUCLEOTIDE SEQUENCE [LARGE SCALE GENOMIC DNA]</scope>
    <source>
        <strain evidence="2 3">MCCC 1A11036</strain>
    </source>
</reference>
<comment type="caution">
    <text evidence="2">The sequence shown here is derived from an EMBL/GenBank/DDBJ whole genome shotgun (WGS) entry which is preliminary data.</text>
</comment>
<feature type="signal peptide" evidence="1">
    <location>
        <begin position="1"/>
        <end position="33"/>
    </location>
</feature>
<proteinExistence type="predicted"/>
<evidence type="ECO:0000256" key="1">
    <source>
        <dbReference type="SAM" id="SignalP"/>
    </source>
</evidence>